<dbReference type="InterPro" id="IPR041726">
    <property type="entry name" value="ACAD10_11_N"/>
</dbReference>
<evidence type="ECO:0000259" key="1">
    <source>
        <dbReference type="Pfam" id="PF01636"/>
    </source>
</evidence>
<comment type="caution">
    <text evidence="2">The sequence shown here is derived from an EMBL/GenBank/DDBJ whole genome shotgun (WGS) entry which is preliminary data.</text>
</comment>
<evidence type="ECO:0000313" key="3">
    <source>
        <dbReference type="Proteomes" id="UP000766904"/>
    </source>
</evidence>
<evidence type="ECO:0000313" key="2">
    <source>
        <dbReference type="EMBL" id="TYL37348.1"/>
    </source>
</evidence>
<keyword evidence="3" id="KW-1185">Reference proteome</keyword>
<proteinExistence type="predicted"/>
<sequence>MTDERSYLDRLVDEATLESYLETHLGSAESVTITRHDEGHSNETLFLEWDDQEFVLRRPPAGKTAESAHDVLREYRTIDALQDTDVPVPKTVLSCDDTSVIGSEFYVMVLEEGDVLRDEEPDRFAAPEHRSRIGRELVDSLAEIHSVEYEAVGLADFGRPEGFTERQVNRWQQQLEWAFEVTRNEREIPELDSIGEWLQANVPTDHEHTLVHGDYKLDNVLFEPGTPPTLGAIFDWELSTLGDPLTDLGWMLLFWHDEGDPDPAMPDLMSTFMKRDGYPTRDELVNRYERHTGIEFQNRRFYQVLAAYKMAGLGEMFFRRYLEGNSADSLYPQMEEGVPKLAEQTLAIIEGDQEL</sequence>
<dbReference type="SUPFAM" id="SSF56112">
    <property type="entry name" value="Protein kinase-like (PK-like)"/>
    <property type="match status" value="1"/>
</dbReference>
<gene>
    <name evidence="2" type="ORF">CV102_17140</name>
</gene>
<dbReference type="OrthoDB" id="350437at2157"/>
<dbReference type="AlphaFoldDB" id="A0A8J8Q2K1"/>
<dbReference type="EMBL" id="PHNJ01000010">
    <property type="protein sequence ID" value="TYL37348.1"/>
    <property type="molecule type" value="Genomic_DNA"/>
</dbReference>
<dbReference type="Gene3D" id="3.30.200.20">
    <property type="entry name" value="Phosphorylase Kinase, domain 1"/>
    <property type="match status" value="1"/>
</dbReference>
<dbReference type="Gene3D" id="3.90.1200.10">
    <property type="match status" value="1"/>
</dbReference>
<dbReference type="RefSeq" id="WP_148859211.1">
    <property type="nucleotide sequence ID" value="NZ_PHNJ01000010.1"/>
</dbReference>
<dbReference type="InterPro" id="IPR011009">
    <property type="entry name" value="Kinase-like_dom_sf"/>
</dbReference>
<dbReference type="PANTHER" id="PTHR47829:SF1">
    <property type="entry name" value="HAD FAMILY PHOSPHATASE"/>
    <property type="match status" value="1"/>
</dbReference>
<dbReference type="CDD" id="cd05154">
    <property type="entry name" value="ACAD10_11_N-like"/>
    <property type="match status" value="1"/>
</dbReference>
<reference evidence="2" key="1">
    <citation type="submission" date="2017-11" db="EMBL/GenBank/DDBJ databases">
        <authorList>
            <person name="Kajale S.C."/>
            <person name="Sharma A."/>
        </authorList>
    </citation>
    <scope>NUCLEOTIDE SEQUENCE</scope>
    <source>
        <strain evidence="2">LS1_42</strain>
    </source>
</reference>
<name>A0A8J8Q2K1_9EURY</name>
<dbReference type="Proteomes" id="UP000766904">
    <property type="component" value="Unassembled WGS sequence"/>
</dbReference>
<organism evidence="2 3">
    <name type="scientific">Natronococcus pandeyae</name>
    <dbReference type="NCBI Taxonomy" id="2055836"/>
    <lineage>
        <taxon>Archaea</taxon>
        <taxon>Methanobacteriati</taxon>
        <taxon>Methanobacteriota</taxon>
        <taxon>Stenosarchaea group</taxon>
        <taxon>Halobacteria</taxon>
        <taxon>Halobacteriales</taxon>
        <taxon>Natrialbaceae</taxon>
        <taxon>Natronococcus</taxon>
    </lineage>
</organism>
<dbReference type="InterPro" id="IPR052898">
    <property type="entry name" value="ACAD10-like"/>
</dbReference>
<feature type="domain" description="Aminoglycoside phosphotransferase" evidence="1">
    <location>
        <begin position="32"/>
        <end position="264"/>
    </location>
</feature>
<dbReference type="Pfam" id="PF01636">
    <property type="entry name" value="APH"/>
    <property type="match status" value="1"/>
</dbReference>
<accession>A0A8J8Q2K1</accession>
<dbReference type="InterPro" id="IPR002575">
    <property type="entry name" value="Aminoglycoside_PTrfase"/>
</dbReference>
<dbReference type="PANTHER" id="PTHR47829">
    <property type="entry name" value="HYDROLASE, PUTATIVE (AFU_ORTHOLOGUE AFUA_1G12880)-RELATED"/>
    <property type="match status" value="1"/>
</dbReference>
<protein>
    <submittedName>
        <fullName evidence="2">Phosphotransferase family protein</fullName>
    </submittedName>
</protein>